<dbReference type="InterPro" id="IPR029021">
    <property type="entry name" value="Prot-tyrosine_phosphatase-like"/>
</dbReference>
<dbReference type="PRINTS" id="PR00700">
    <property type="entry name" value="PRTYPHPHTASE"/>
</dbReference>
<dbReference type="Gene3D" id="3.90.190.10">
    <property type="entry name" value="Protein tyrosine phosphatase superfamily"/>
    <property type="match status" value="3"/>
</dbReference>
<dbReference type="CDD" id="cd00047">
    <property type="entry name" value="PTPc"/>
    <property type="match status" value="1"/>
</dbReference>
<sequence length="553" mass="63849">QRSNNPKDGNVYSKPIKVTDFEEYVKESINSGELERQHALFPRGQTKPWTYGALKENKSKNRYNNLIAYDHSRVILEKINGEPHSDYINANYIDGHRISKAYIATQGPKPSTLFDFWRMIWQENVKHIAMLANIYEDGKKKVEKYWPAINESLQFGDITIQHVSNKVHADYEFRVFKMTRNEETRQSPVVIHCSAGVGRTGTILLCDICLRMAARESSIDVLRKLQKLRDQRANLVDNIEQYKLAHLVILECLAGMHTTIPCNQIDQSVQKLLRNGVRSQMQYLKDTQWQDQAMKTIGQYGKTALIVNEKNRFPDIIPEIQGRVFITRYPPEDETSSYINAIKVDGFRSPGRFIVTQQPMPNTLGDFWRLVDENYISVIISLNEVNPKDKTSCHFWPTANRPQMNPVPSMTLKHANTLSLECYDLITIHLNRNNAKEHDVVEIFSMKNWPSKSNCPKTMQEMLTFLEDSDAASRKSRTVVVTCYDGVKASGLYVALSFVIEKMKLEQSCDVCQAVRSVRHNREQFVQDEEQFIFLYRAAVEYINGFQSYANFT</sequence>
<dbReference type="Pfam" id="PF00102">
    <property type="entry name" value="Y_phosphatase"/>
    <property type="match status" value="2"/>
</dbReference>
<feature type="domain" description="Tyrosine-protein phosphatase" evidence="6">
    <location>
        <begin position="34"/>
        <end position="252"/>
    </location>
</feature>
<evidence type="ECO:0000259" key="6">
    <source>
        <dbReference type="PROSITE" id="PS50055"/>
    </source>
</evidence>
<dbReference type="SMART" id="SM00404">
    <property type="entry name" value="PTPc_motif"/>
    <property type="match status" value="2"/>
</dbReference>
<evidence type="ECO:0000313" key="9">
    <source>
        <dbReference type="Proteomes" id="UP000292052"/>
    </source>
</evidence>
<dbReference type="AlphaFoldDB" id="A0A482VFN9"/>
<dbReference type="Proteomes" id="UP000292052">
    <property type="component" value="Unassembled WGS sequence"/>
</dbReference>
<keyword evidence="9" id="KW-1185">Reference proteome</keyword>
<dbReference type="InterPro" id="IPR050348">
    <property type="entry name" value="Protein-Tyr_Phosphatase"/>
</dbReference>
<gene>
    <name evidence="8" type="ORF">BDFB_012637</name>
</gene>
<evidence type="ECO:0000256" key="5">
    <source>
        <dbReference type="ARBA" id="ARBA00051722"/>
    </source>
</evidence>
<dbReference type="OrthoDB" id="6108687at2759"/>
<keyword evidence="4" id="KW-0904">Protein phosphatase</keyword>
<organism evidence="8 9">
    <name type="scientific">Asbolus verrucosus</name>
    <name type="common">Desert ironclad beetle</name>
    <dbReference type="NCBI Taxonomy" id="1661398"/>
    <lineage>
        <taxon>Eukaryota</taxon>
        <taxon>Metazoa</taxon>
        <taxon>Ecdysozoa</taxon>
        <taxon>Arthropoda</taxon>
        <taxon>Hexapoda</taxon>
        <taxon>Insecta</taxon>
        <taxon>Pterygota</taxon>
        <taxon>Neoptera</taxon>
        <taxon>Endopterygota</taxon>
        <taxon>Coleoptera</taxon>
        <taxon>Polyphaga</taxon>
        <taxon>Cucujiformia</taxon>
        <taxon>Tenebrionidae</taxon>
        <taxon>Pimeliinae</taxon>
        <taxon>Asbolus</taxon>
    </lineage>
</organism>
<dbReference type="PROSITE" id="PS50055">
    <property type="entry name" value="TYR_PHOSPHATASE_PTP"/>
    <property type="match status" value="2"/>
</dbReference>
<evidence type="ECO:0000256" key="3">
    <source>
        <dbReference type="ARBA" id="ARBA00022801"/>
    </source>
</evidence>
<dbReference type="FunFam" id="3.90.190.10:FF:000102">
    <property type="entry name" value="Receptor-type tyrosine-protein phosphatase"/>
    <property type="match status" value="1"/>
</dbReference>
<evidence type="ECO:0000259" key="7">
    <source>
        <dbReference type="PROSITE" id="PS50056"/>
    </source>
</evidence>
<dbReference type="EMBL" id="QDEB01106914">
    <property type="protein sequence ID" value="RZB89873.1"/>
    <property type="molecule type" value="Genomic_DNA"/>
</dbReference>
<dbReference type="PANTHER" id="PTHR19134">
    <property type="entry name" value="RECEPTOR-TYPE TYROSINE-PROTEIN PHOSPHATASE"/>
    <property type="match status" value="1"/>
</dbReference>
<comment type="catalytic activity">
    <reaction evidence="5">
        <text>O-phospho-L-tyrosyl-[protein] + H2O = L-tyrosyl-[protein] + phosphate</text>
        <dbReference type="Rhea" id="RHEA:10684"/>
        <dbReference type="Rhea" id="RHEA-COMP:10136"/>
        <dbReference type="Rhea" id="RHEA-COMP:20101"/>
        <dbReference type="ChEBI" id="CHEBI:15377"/>
        <dbReference type="ChEBI" id="CHEBI:43474"/>
        <dbReference type="ChEBI" id="CHEBI:46858"/>
        <dbReference type="ChEBI" id="CHEBI:61978"/>
        <dbReference type="EC" id="3.1.3.48"/>
    </reaction>
</comment>
<dbReference type="InterPro" id="IPR016130">
    <property type="entry name" value="Tyr_Pase_AS"/>
</dbReference>
<dbReference type="EC" id="3.1.3.48" evidence="2"/>
<dbReference type="PROSITE" id="PS50056">
    <property type="entry name" value="TYR_PHOSPHATASE_2"/>
    <property type="match status" value="2"/>
</dbReference>
<feature type="domain" description="Tyrosine specific protein phosphatases" evidence="7">
    <location>
        <begin position="460"/>
        <end position="533"/>
    </location>
</feature>
<dbReference type="InterPro" id="IPR000387">
    <property type="entry name" value="Tyr_Pase_dom"/>
</dbReference>
<evidence type="ECO:0000256" key="2">
    <source>
        <dbReference type="ARBA" id="ARBA00013064"/>
    </source>
</evidence>
<feature type="domain" description="Tyrosine specific protein phosphatases" evidence="7">
    <location>
        <begin position="170"/>
        <end position="243"/>
    </location>
</feature>
<protein>
    <recommendedName>
        <fullName evidence="2">protein-tyrosine-phosphatase</fullName>
        <ecNumber evidence="2">3.1.3.48</ecNumber>
    </recommendedName>
</protein>
<feature type="domain" description="Tyrosine-protein phosphatase" evidence="6">
    <location>
        <begin position="309"/>
        <end position="542"/>
    </location>
</feature>
<dbReference type="PANTHER" id="PTHR19134:SF562">
    <property type="entry name" value="PROTEIN-TYROSINE-PHOSPHATASE"/>
    <property type="match status" value="1"/>
</dbReference>
<dbReference type="InterPro" id="IPR003595">
    <property type="entry name" value="Tyr_Pase_cat"/>
</dbReference>
<evidence type="ECO:0000256" key="4">
    <source>
        <dbReference type="ARBA" id="ARBA00022912"/>
    </source>
</evidence>
<dbReference type="PROSITE" id="PS00383">
    <property type="entry name" value="TYR_PHOSPHATASE_1"/>
    <property type="match status" value="1"/>
</dbReference>
<evidence type="ECO:0000256" key="1">
    <source>
        <dbReference type="ARBA" id="ARBA00009580"/>
    </source>
</evidence>
<dbReference type="GO" id="GO:0004725">
    <property type="term" value="F:protein tyrosine phosphatase activity"/>
    <property type="evidence" value="ECO:0007669"/>
    <property type="project" value="UniProtKB-EC"/>
</dbReference>
<accession>A0A482VFN9</accession>
<dbReference type="STRING" id="1661398.A0A482VFN9"/>
<feature type="non-terminal residue" evidence="8">
    <location>
        <position position="1"/>
    </location>
</feature>
<keyword evidence="3" id="KW-0378">Hydrolase</keyword>
<dbReference type="GO" id="GO:0008045">
    <property type="term" value="P:motor neuron axon guidance"/>
    <property type="evidence" value="ECO:0007669"/>
    <property type="project" value="TreeGrafter"/>
</dbReference>
<dbReference type="InterPro" id="IPR000242">
    <property type="entry name" value="PTP_cat"/>
</dbReference>
<comment type="similarity">
    <text evidence="1">Belongs to the protein-tyrosine phosphatase family.</text>
</comment>
<name>A0A482VFN9_ASBVE</name>
<comment type="caution">
    <text evidence="8">The sequence shown here is derived from an EMBL/GenBank/DDBJ whole genome shotgun (WGS) entry which is preliminary data.</text>
</comment>
<evidence type="ECO:0000313" key="8">
    <source>
        <dbReference type="EMBL" id="RZB89873.1"/>
    </source>
</evidence>
<dbReference type="SMART" id="SM00194">
    <property type="entry name" value="PTPc"/>
    <property type="match status" value="2"/>
</dbReference>
<reference evidence="8 9" key="1">
    <citation type="submission" date="2017-03" db="EMBL/GenBank/DDBJ databases">
        <title>Genome of the blue death feigning beetle - Asbolus verrucosus.</title>
        <authorList>
            <person name="Rider S.D."/>
        </authorList>
    </citation>
    <scope>NUCLEOTIDE SEQUENCE [LARGE SCALE GENOMIC DNA]</scope>
    <source>
        <strain evidence="8">Butters</strain>
        <tissue evidence="8">Head and leg muscle</tissue>
    </source>
</reference>
<proteinExistence type="inferred from homology"/>
<dbReference type="SUPFAM" id="SSF52799">
    <property type="entry name" value="(Phosphotyrosine protein) phosphatases II"/>
    <property type="match status" value="2"/>
</dbReference>